<keyword evidence="5 7" id="KW-0472">Membrane</keyword>
<keyword evidence="3 7" id="KW-0812">Transmembrane</keyword>
<dbReference type="InterPro" id="IPR010291">
    <property type="entry name" value="Ion_channel_UNC-93"/>
</dbReference>
<evidence type="ECO:0000256" key="1">
    <source>
        <dbReference type="ARBA" id="ARBA00004141"/>
    </source>
</evidence>
<reference evidence="9" key="1">
    <citation type="submission" date="2011-09" db="EMBL/GenBank/DDBJ databases">
        <title>The odds of duplicate gene persistence after polyploidization.</title>
        <authorList>
            <person name="Chain F.J.J."/>
            <person name="Evans B.J."/>
            <person name="Dushoff J."/>
        </authorList>
    </citation>
    <scope>NUCLEOTIDE SEQUENCE</scope>
    <source>
        <tissue evidence="9">Liver</tissue>
    </source>
</reference>
<feature type="transmembrane region" description="Helical" evidence="7">
    <location>
        <begin position="34"/>
        <end position="52"/>
    </location>
</feature>
<organism evidence="9">
    <name type="scientific">Hymenochirus curtipes</name>
    <name type="common">western dwarf clawed frog</name>
    <dbReference type="NCBI Taxonomy" id="8362"/>
    <lineage>
        <taxon>Eukaryota</taxon>
        <taxon>Metazoa</taxon>
        <taxon>Chordata</taxon>
        <taxon>Craniata</taxon>
        <taxon>Vertebrata</taxon>
        <taxon>Euteleostomi</taxon>
        <taxon>Amphibia</taxon>
        <taxon>Batrachia</taxon>
        <taxon>Anura</taxon>
        <taxon>Pipoidea</taxon>
        <taxon>Pipidae</taxon>
        <taxon>Pipinae</taxon>
        <taxon>Hymenochirus</taxon>
    </lineage>
</organism>
<sequence>KNILVVSFGFLLLFTAFGGFQSLQSSLNSDDGLGVASLSVIYGALIISSLFVPSIIKNGCKWTIVSSMCCYITYSLGNFYASWYGFVIAYGYSTFLCVSLKLYI</sequence>
<dbReference type="AlphaFoldDB" id="G5E2T9"/>
<keyword evidence="8" id="KW-0732">Signal</keyword>
<name>G5E2T9_9PIPI</name>
<evidence type="ECO:0000256" key="8">
    <source>
        <dbReference type="SAM" id="SignalP"/>
    </source>
</evidence>
<dbReference type="PANTHER" id="PTHR19444">
    <property type="entry name" value="UNC-93 RELATED"/>
    <property type="match status" value="1"/>
</dbReference>
<protein>
    <recommendedName>
        <fullName evidence="6">Protein unc-93 homolog A</fullName>
    </recommendedName>
</protein>
<keyword evidence="4 7" id="KW-1133">Transmembrane helix</keyword>
<feature type="non-terminal residue" evidence="9">
    <location>
        <position position="1"/>
    </location>
</feature>
<dbReference type="EMBL" id="JP287703">
    <property type="protein sequence ID" value="AEQ18462.1"/>
    <property type="molecule type" value="mRNA"/>
</dbReference>
<dbReference type="PANTHER" id="PTHR19444:SF55">
    <property type="entry name" value="PROTEIN UNC-93 HOMOLOG A"/>
    <property type="match status" value="1"/>
</dbReference>
<feature type="transmembrane region" description="Helical" evidence="7">
    <location>
        <begin position="83"/>
        <end position="103"/>
    </location>
</feature>
<feature type="signal peptide" evidence="8">
    <location>
        <begin position="1"/>
        <end position="18"/>
    </location>
</feature>
<evidence type="ECO:0000256" key="5">
    <source>
        <dbReference type="ARBA" id="ARBA00023136"/>
    </source>
</evidence>
<evidence type="ECO:0000256" key="2">
    <source>
        <dbReference type="ARBA" id="ARBA00009172"/>
    </source>
</evidence>
<dbReference type="InterPro" id="IPR051951">
    <property type="entry name" value="UNC-93_regulatory"/>
</dbReference>
<dbReference type="GO" id="GO:0016020">
    <property type="term" value="C:membrane"/>
    <property type="evidence" value="ECO:0007669"/>
    <property type="project" value="UniProtKB-SubCell"/>
</dbReference>
<feature type="chain" id="PRO_5003475664" description="Protein unc-93 homolog A" evidence="8">
    <location>
        <begin position="19"/>
        <end position="104"/>
    </location>
</feature>
<proteinExistence type="evidence at transcript level"/>
<evidence type="ECO:0000256" key="6">
    <source>
        <dbReference type="ARBA" id="ARBA00040854"/>
    </source>
</evidence>
<feature type="non-terminal residue" evidence="9">
    <location>
        <position position="104"/>
    </location>
</feature>
<accession>G5E2T9</accession>
<comment type="similarity">
    <text evidence="2">Belongs to the unc-93 family.</text>
</comment>
<evidence type="ECO:0000256" key="4">
    <source>
        <dbReference type="ARBA" id="ARBA00022989"/>
    </source>
</evidence>
<comment type="subcellular location">
    <subcellularLocation>
        <location evidence="1">Membrane</location>
        <topology evidence="1">Multi-pass membrane protein</topology>
    </subcellularLocation>
</comment>
<dbReference type="Pfam" id="PF05978">
    <property type="entry name" value="UNC-93"/>
    <property type="match status" value="1"/>
</dbReference>
<evidence type="ECO:0000313" key="9">
    <source>
        <dbReference type="EMBL" id="AEQ18462.1"/>
    </source>
</evidence>
<evidence type="ECO:0000256" key="7">
    <source>
        <dbReference type="SAM" id="Phobius"/>
    </source>
</evidence>
<evidence type="ECO:0000256" key="3">
    <source>
        <dbReference type="ARBA" id="ARBA00022692"/>
    </source>
</evidence>